<reference evidence="1" key="2">
    <citation type="submission" date="2020-09" db="EMBL/GenBank/DDBJ databases">
        <authorList>
            <person name="Sun Q."/>
            <person name="Zhou Y."/>
        </authorList>
    </citation>
    <scope>NUCLEOTIDE SEQUENCE</scope>
    <source>
        <strain evidence="1">CGMCC 1.12160</strain>
    </source>
</reference>
<evidence type="ECO:0000313" key="1">
    <source>
        <dbReference type="EMBL" id="GGF59599.1"/>
    </source>
</evidence>
<evidence type="ECO:0008006" key="3">
    <source>
        <dbReference type="Google" id="ProtNLM"/>
    </source>
</evidence>
<dbReference type="EMBL" id="BMEM01000006">
    <property type="protein sequence ID" value="GGF59599.1"/>
    <property type="molecule type" value="Genomic_DNA"/>
</dbReference>
<gene>
    <name evidence="1" type="ORF">GCM10011366_29330</name>
</gene>
<organism evidence="1 2">
    <name type="scientific">Ornithinimicrobium tianjinense</name>
    <dbReference type="NCBI Taxonomy" id="1195761"/>
    <lineage>
        <taxon>Bacteria</taxon>
        <taxon>Bacillati</taxon>
        <taxon>Actinomycetota</taxon>
        <taxon>Actinomycetes</taxon>
        <taxon>Micrococcales</taxon>
        <taxon>Ornithinimicrobiaceae</taxon>
        <taxon>Ornithinimicrobium</taxon>
    </lineage>
</organism>
<keyword evidence="2" id="KW-1185">Reference proteome</keyword>
<proteinExistence type="predicted"/>
<reference evidence="1" key="1">
    <citation type="journal article" date="2014" name="Int. J. Syst. Evol. Microbiol.">
        <title>Complete genome sequence of Corynebacterium casei LMG S-19264T (=DSM 44701T), isolated from a smear-ripened cheese.</title>
        <authorList>
            <consortium name="US DOE Joint Genome Institute (JGI-PGF)"/>
            <person name="Walter F."/>
            <person name="Albersmeier A."/>
            <person name="Kalinowski J."/>
            <person name="Ruckert C."/>
        </authorList>
    </citation>
    <scope>NUCLEOTIDE SEQUENCE</scope>
    <source>
        <strain evidence="1">CGMCC 1.12160</strain>
    </source>
</reference>
<evidence type="ECO:0000313" key="2">
    <source>
        <dbReference type="Proteomes" id="UP000605670"/>
    </source>
</evidence>
<comment type="caution">
    <text evidence="1">The sequence shown here is derived from an EMBL/GenBank/DDBJ whole genome shotgun (WGS) entry which is preliminary data.</text>
</comment>
<name>A0A917F8B2_9MICO</name>
<accession>A0A917F8B2</accession>
<dbReference type="Proteomes" id="UP000605670">
    <property type="component" value="Unassembled WGS sequence"/>
</dbReference>
<protein>
    <recommendedName>
        <fullName evidence="3">Heavy metal transporter</fullName>
    </recommendedName>
</protein>
<dbReference type="AlphaFoldDB" id="A0A917F8B2"/>
<sequence length="274" mass="28402">MLALVGATAAAAVVGARWVGQSLAPVECVFAAADREETLSPEQAANAATIAAISVQRGLAPRAATIALSTAIQESKLRNLTYGDADSQGLFQQRPSQGWGTVEQVTDPVYATNAFYDALVRVEGWETGVITEVAQEVQRSAYPEAYADHEWEGRVLASVLTGQEGTGTQMGCRLKDPGGDGSPQQVADKLAAQLGVDGTVDAAAGTVTLDLGSESLAWVAGTWAVSHAEAEDLTAVTVGGRTWQRSARDPLSWADAGSGGTGEVPATTVVIFTR</sequence>